<comment type="caution">
    <text evidence="2">The sequence shown here is derived from an EMBL/GenBank/DDBJ whole genome shotgun (WGS) entry which is preliminary data.</text>
</comment>
<keyword evidence="1" id="KW-1133">Transmembrane helix</keyword>
<dbReference type="Proteomes" id="UP000027855">
    <property type="component" value="Unassembled WGS sequence"/>
</dbReference>
<gene>
    <name evidence="2" type="ORF">DL07_10470</name>
</gene>
<name>A0A074IW12_STRSL</name>
<dbReference type="RefSeq" id="WP_037601246.1">
    <property type="nucleotide sequence ID" value="NZ_CP145862.1"/>
</dbReference>
<sequence length="263" mass="30947">MVKNNFKYLKITMPLILLLTMIAIFFYYNAQENIKGFYKTRGFQGKVQITGIGWADKITYRMNKEDEVKHYLIFHIDYQETINNKKEHVNTQLPLHIQDLLYLYIASPTESDSDFNRQNSEYKILPDEREYGDDFIKKSIKINPRNQKFINDISKALSTEKDLKNIIVQIEPVPYTTLYTYERGHSKALGGYYDFSLKDALRNKQLTVQLSFPSASTTKEIDLHSQLEQVLKNSELPDGWYILNQNNDFPKEVHIDDNQIRIN</sequence>
<keyword evidence="1" id="KW-0812">Transmembrane</keyword>
<reference evidence="2 3" key="1">
    <citation type="submission" date="2014-04" db="EMBL/GenBank/DDBJ databases">
        <title>Variable characteristics of bacteriocin-producing Streptococcus salivarius strains isolated from Malaysian subjects.</title>
        <authorList>
            <person name="Philip K."/>
            <person name="Barbour A."/>
        </authorList>
    </citation>
    <scope>NUCLEOTIDE SEQUENCE [LARGE SCALE GENOMIC DNA]</scope>
    <source>
        <strain evidence="2 3">NU10</strain>
    </source>
</reference>
<keyword evidence="1" id="KW-0472">Membrane</keyword>
<organism evidence="2 3">
    <name type="scientific">Streptococcus salivarius</name>
    <dbReference type="NCBI Taxonomy" id="1304"/>
    <lineage>
        <taxon>Bacteria</taxon>
        <taxon>Bacillati</taxon>
        <taxon>Bacillota</taxon>
        <taxon>Bacilli</taxon>
        <taxon>Lactobacillales</taxon>
        <taxon>Streptococcaceae</taxon>
        <taxon>Streptococcus</taxon>
    </lineage>
</organism>
<dbReference type="EMBL" id="JJMT01000007">
    <property type="protein sequence ID" value="KEO45968.1"/>
    <property type="molecule type" value="Genomic_DNA"/>
</dbReference>
<protein>
    <submittedName>
        <fullName evidence="2">Uncharacterized protein</fullName>
    </submittedName>
</protein>
<feature type="transmembrane region" description="Helical" evidence="1">
    <location>
        <begin position="12"/>
        <end position="30"/>
    </location>
</feature>
<accession>A0A074IW12</accession>
<evidence type="ECO:0000313" key="3">
    <source>
        <dbReference type="Proteomes" id="UP000027855"/>
    </source>
</evidence>
<evidence type="ECO:0000313" key="2">
    <source>
        <dbReference type="EMBL" id="KEO45968.1"/>
    </source>
</evidence>
<dbReference type="AlphaFoldDB" id="A0A074IW12"/>
<evidence type="ECO:0000256" key="1">
    <source>
        <dbReference type="SAM" id="Phobius"/>
    </source>
</evidence>
<proteinExistence type="predicted"/>